<name>A0A5C6US77_9FLAO</name>
<proteinExistence type="predicted"/>
<evidence type="ECO:0000313" key="2">
    <source>
        <dbReference type="Proteomes" id="UP000321168"/>
    </source>
</evidence>
<evidence type="ECO:0000313" key="1">
    <source>
        <dbReference type="EMBL" id="TXC76087.1"/>
    </source>
</evidence>
<dbReference type="RefSeq" id="WP_147015325.1">
    <property type="nucleotide sequence ID" value="NZ_VORB01000011.1"/>
</dbReference>
<keyword evidence="2" id="KW-1185">Reference proteome</keyword>
<dbReference type="AlphaFoldDB" id="A0A5C6US77"/>
<dbReference type="CDD" id="cd03801">
    <property type="entry name" value="GT4_PimA-like"/>
    <property type="match status" value="1"/>
</dbReference>
<dbReference type="EMBL" id="VORB01000011">
    <property type="protein sequence ID" value="TXC76087.1"/>
    <property type="molecule type" value="Genomic_DNA"/>
</dbReference>
<sequence length="404" mass="46132">MRILQLTVKPPYPAVDGGCIAIKNFSDIILEGGHELKILSLATHKHPFVPEEIPADFREKTDIEAVYVKTEINFIDAFSSFITMDSYNISRFYSVDFDALLEETLLGAEYDIVQLESLFMTPYISTIRRNSQAKVLLRSHNFEHSIWEQIAAREDVRFKRWYLKFLASRLKNYELEIMDSLDGVIAISTADEKRYKNLKTKRPVSCIPFGIEIDDYPFDTEVNKIPKLFHLGAMDWQPNIDGIHWFLKQVWPDLSINQPQAELHLGGRAMNIEEFKGYGSRVFLEGEVESATDFMLSNDIMVVPLHTGGGIRIKILEGMAMGKTVVSTSIGAEGIHANDGEEIFIANSANEFVDILNKLLTDREKVREVGINARSFVQRNFNKSVLRERYESFCIDLTRKTTVS</sequence>
<accession>A0A5C6US77</accession>
<dbReference type="GO" id="GO:0016740">
    <property type="term" value="F:transferase activity"/>
    <property type="evidence" value="ECO:0007669"/>
    <property type="project" value="UniProtKB-KW"/>
</dbReference>
<dbReference type="SUPFAM" id="SSF53756">
    <property type="entry name" value="UDP-Glycosyltransferase/glycogen phosphorylase"/>
    <property type="match status" value="1"/>
</dbReference>
<protein>
    <submittedName>
        <fullName evidence="1">Glycosyltransferase</fullName>
    </submittedName>
</protein>
<dbReference type="OrthoDB" id="1059846at2"/>
<gene>
    <name evidence="1" type="ORF">FRX97_11275</name>
</gene>
<organism evidence="1 2">
    <name type="scientific">Luteibaculum oceani</name>
    <dbReference type="NCBI Taxonomy" id="1294296"/>
    <lineage>
        <taxon>Bacteria</taxon>
        <taxon>Pseudomonadati</taxon>
        <taxon>Bacteroidota</taxon>
        <taxon>Flavobacteriia</taxon>
        <taxon>Flavobacteriales</taxon>
        <taxon>Luteibaculaceae</taxon>
        <taxon>Luteibaculum</taxon>
    </lineage>
</organism>
<comment type="caution">
    <text evidence="1">The sequence shown here is derived from an EMBL/GenBank/DDBJ whole genome shotgun (WGS) entry which is preliminary data.</text>
</comment>
<reference evidence="1 2" key="1">
    <citation type="submission" date="2019-08" db="EMBL/GenBank/DDBJ databases">
        <title>Genome of Luteibaculum oceani JCM 18817.</title>
        <authorList>
            <person name="Bowman J.P."/>
        </authorList>
    </citation>
    <scope>NUCLEOTIDE SEQUENCE [LARGE SCALE GENOMIC DNA]</scope>
    <source>
        <strain evidence="1 2">JCM 18817</strain>
    </source>
</reference>
<dbReference type="PANTHER" id="PTHR12526">
    <property type="entry name" value="GLYCOSYLTRANSFERASE"/>
    <property type="match status" value="1"/>
</dbReference>
<dbReference type="Pfam" id="PF13692">
    <property type="entry name" value="Glyco_trans_1_4"/>
    <property type="match status" value="1"/>
</dbReference>
<keyword evidence="1" id="KW-0808">Transferase</keyword>
<dbReference type="Proteomes" id="UP000321168">
    <property type="component" value="Unassembled WGS sequence"/>
</dbReference>
<dbReference type="Gene3D" id="3.40.50.2000">
    <property type="entry name" value="Glycogen Phosphorylase B"/>
    <property type="match status" value="2"/>
</dbReference>